<dbReference type="NCBIfam" id="TIGR02246">
    <property type="entry name" value="SgcJ/EcaC family oxidoreductase"/>
    <property type="match status" value="1"/>
</dbReference>
<dbReference type="InterPro" id="IPR032710">
    <property type="entry name" value="NTF2-like_dom_sf"/>
</dbReference>
<dbReference type="InterPro" id="IPR027843">
    <property type="entry name" value="DUF4440"/>
</dbReference>
<sequence>MNRTLPEHIAEQFVTAWNQYDAEQLAAIFIEDADFVNVTGLWWHNKEAIFQAHDYGLRIIFNHSKLEIKRTKVRYLSDTIATVHARVRLSDQTALAESETPQIRNTLFLFVVQKIEETWFCIAAQNVEVQSGKETFIKKEDGNFEAVNYGQFKKKQD</sequence>
<dbReference type="Gene3D" id="3.10.450.50">
    <property type="match status" value="1"/>
</dbReference>
<dbReference type="SUPFAM" id="SSF54427">
    <property type="entry name" value="NTF2-like"/>
    <property type="match status" value="1"/>
</dbReference>
<dbReference type="InterPro" id="IPR011944">
    <property type="entry name" value="Steroid_delta5-4_isomerase"/>
</dbReference>
<keyword evidence="3" id="KW-1185">Reference proteome</keyword>
<dbReference type="AlphaFoldDB" id="A0A378U762"/>
<protein>
    <recommendedName>
        <fullName evidence="1">DUF4440 domain-containing protein</fullName>
    </recommendedName>
</protein>
<proteinExistence type="predicted"/>
<dbReference type="Pfam" id="PF14534">
    <property type="entry name" value="DUF4440"/>
    <property type="match status" value="1"/>
</dbReference>
<gene>
    <name evidence="2" type="ORF">NCTC11179_03695</name>
</gene>
<reference evidence="2 3" key="1">
    <citation type="submission" date="2018-06" db="EMBL/GenBank/DDBJ databases">
        <authorList>
            <consortium name="Pathogen Informatics"/>
            <person name="Doyle S."/>
        </authorList>
    </citation>
    <scope>NUCLEOTIDE SEQUENCE [LARGE SCALE GENOMIC DNA]</scope>
    <source>
        <strain evidence="2 3">NCTC11179</strain>
    </source>
</reference>
<evidence type="ECO:0000313" key="3">
    <source>
        <dbReference type="Proteomes" id="UP000255024"/>
    </source>
</evidence>
<dbReference type="RefSeq" id="WP_115092708.1">
    <property type="nucleotide sequence ID" value="NZ_CP068107.1"/>
</dbReference>
<dbReference type="Proteomes" id="UP000255024">
    <property type="component" value="Unassembled WGS sequence"/>
</dbReference>
<feature type="domain" description="DUF4440" evidence="1">
    <location>
        <begin position="9"/>
        <end position="119"/>
    </location>
</feature>
<evidence type="ECO:0000259" key="1">
    <source>
        <dbReference type="Pfam" id="PF14534"/>
    </source>
</evidence>
<name>A0A378U762_MYROD</name>
<accession>A0A378U762</accession>
<evidence type="ECO:0000313" key="2">
    <source>
        <dbReference type="EMBL" id="STZ70162.1"/>
    </source>
</evidence>
<organism evidence="2 3">
    <name type="scientific">Myroides odoratus</name>
    <name type="common">Flavobacterium odoratum</name>
    <dbReference type="NCBI Taxonomy" id="256"/>
    <lineage>
        <taxon>Bacteria</taxon>
        <taxon>Pseudomonadati</taxon>
        <taxon>Bacteroidota</taxon>
        <taxon>Flavobacteriia</taxon>
        <taxon>Flavobacteriales</taxon>
        <taxon>Flavobacteriaceae</taxon>
        <taxon>Myroides</taxon>
    </lineage>
</organism>
<dbReference type="EMBL" id="UGQL01000002">
    <property type="protein sequence ID" value="STZ70162.1"/>
    <property type="molecule type" value="Genomic_DNA"/>
</dbReference>